<dbReference type="Pfam" id="PF03972">
    <property type="entry name" value="MmgE_PrpD_N"/>
    <property type="match status" value="1"/>
</dbReference>
<feature type="region of interest" description="Disordered" evidence="2">
    <location>
        <begin position="394"/>
        <end position="413"/>
    </location>
</feature>
<dbReference type="RefSeq" id="WP_166397713.1">
    <property type="nucleotide sequence ID" value="NZ_CP045121.1"/>
</dbReference>
<dbReference type="GO" id="GO:0016829">
    <property type="term" value="F:lyase activity"/>
    <property type="evidence" value="ECO:0007669"/>
    <property type="project" value="InterPro"/>
</dbReference>
<sequence>MSETVATEQTTRALASFLAGLRYEDLPDEVVERTKDFFLDWAASALAGRGARPVVALGSFADAMGPRSGPSEVLPSGRRTSPLFAALVNGASSHVVEQDDVHNGAVFHPATVVFPAALAAAQETGASGREFVAACVAGYEAGVRVGAFLGRSHYKVFHTTGTAGTVAAAAAVSRLLGADEETMLHALGSAGTQAAGLWEFLRDAADSKQLHAAKAAADGLLAAYLARSGFTGARRILEGAQGMAAGMSSDAEPRRLTDGFGERWAVLETSFKFHASCRHTHPAADALLRAMHEHDLGADRISCVRARVHGAAIDVLGPVTDPRTIHQSKFSMGFVLALAALRGRAGITEFTEEALGDPELRAFHDKVEMVLDPEIDAAYPERWIGLVEVETTDGESLTSRVETPKGDPGNALSREEIEEKTRRLAEYGGGASPEDVQRIIQRAWNLENEGDLRDLLPAR</sequence>
<evidence type="ECO:0000259" key="3">
    <source>
        <dbReference type="Pfam" id="PF03972"/>
    </source>
</evidence>
<dbReference type="Gene3D" id="1.10.4100.10">
    <property type="entry name" value="2-methylcitrate dehydratase PrpD"/>
    <property type="match status" value="1"/>
</dbReference>
<evidence type="ECO:0000256" key="2">
    <source>
        <dbReference type="SAM" id="MobiDB-lite"/>
    </source>
</evidence>
<dbReference type="InterPro" id="IPR042188">
    <property type="entry name" value="MmgE/PrpD_sf_2"/>
</dbReference>
<evidence type="ECO:0000259" key="4">
    <source>
        <dbReference type="Pfam" id="PF19305"/>
    </source>
</evidence>
<dbReference type="AlphaFoldDB" id="A0A6G8Q0M3"/>
<proteinExistence type="inferred from homology"/>
<evidence type="ECO:0000313" key="5">
    <source>
        <dbReference type="EMBL" id="QIN80039.1"/>
    </source>
</evidence>
<dbReference type="PANTHER" id="PTHR16943:SF8">
    <property type="entry name" value="2-METHYLCITRATE DEHYDRATASE"/>
    <property type="match status" value="1"/>
</dbReference>
<dbReference type="EMBL" id="CP045121">
    <property type="protein sequence ID" value="QIN80039.1"/>
    <property type="molecule type" value="Genomic_DNA"/>
</dbReference>
<dbReference type="InterPro" id="IPR036148">
    <property type="entry name" value="MmgE/PrpD_sf"/>
</dbReference>
<accession>A0A6G8Q0M3</accession>
<name>A0A6G8Q0M3_9ACTN</name>
<dbReference type="InterPro" id="IPR045337">
    <property type="entry name" value="MmgE_PrpD_C"/>
</dbReference>
<dbReference type="KEGG" id="rmar:GBA65_17595"/>
<evidence type="ECO:0000313" key="6">
    <source>
        <dbReference type="Proteomes" id="UP000502706"/>
    </source>
</evidence>
<organism evidence="5 6">
    <name type="scientific">Rubrobacter marinus</name>
    <dbReference type="NCBI Taxonomy" id="2653852"/>
    <lineage>
        <taxon>Bacteria</taxon>
        <taxon>Bacillati</taxon>
        <taxon>Actinomycetota</taxon>
        <taxon>Rubrobacteria</taxon>
        <taxon>Rubrobacterales</taxon>
        <taxon>Rubrobacteraceae</taxon>
        <taxon>Rubrobacter</taxon>
    </lineage>
</organism>
<dbReference type="Pfam" id="PF19305">
    <property type="entry name" value="MmgE_PrpD_C"/>
    <property type="match status" value="1"/>
</dbReference>
<comment type="similarity">
    <text evidence="1">Belongs to the PrpD family.</text>
</comment>
<dbReference type="InterPro" id="IPR005656">
    <property type="entry name" value="MmgE_PrpD"/>
</dbReference>
<dbReference type="Gene3D" id="3.30.1330.120">
    <property type="entry name" value="2-methylcitrate dehydratase PrpD"/>
    <property type="match status" value="1"/>
</dbReference>
<feature type="domain" description="MmgE/PrpD N-terminal" evidence="3">
    <location>
        <begin position="13"/>
        <end position="254"/>
    </location>
</feature>
<reference evidence="5 6" key="1">
    <citation type="submission" date="2019-10" db="EMBL/GenBank/DDBJ databases">
        <title>Rubrobacter sp nov SCSIO 52915 isolated from a deep-sea sediment in the South China Sea.</title>
        <authorList>
            <person name="Chen R.W."/>
        </authorList>
    </citation>
    <scope>NUCLEOTIDE SEQUENCE [LARGE SCALE GENOMIC DNA]</scope>
    <source>
        <strain evidence="5 6">SCSIO 52915</strain>
    </source>
</reference>
<dbReference type="InterPro" id="IPR045336">
    <property type="entry name" value="MmgE_PrpD_N"/>
</dbReference>
<dbReference type="Proteomes" id="UP000502706">
    <property type="component" value="Chromosome"/>
</dbReference>
<gene>
    <name evidence="5" type="ORF">GBA65_17595</name>
</gene>
<evidence type="ECO:0000256" key="1">
    <source>
        <dbReference type="ARBA" id="ARBA00006174"/>
    </source>
</evidence>
<keyword evidence="6" id="KW-1185">Reference proteome</keyword>
<dbReference type="SUPFAM" id="SSF103378">
    <property type="entry name" value="2-methylcitrate dehydratase PrpD"/>
    <property type="match status" value="1"/>
</dbReference>
<feature type="domain" description="MmgE/PrpD C-terminal" evidence="4">
    <location>
        <begin position="274"/>
        <end position="446"/>
    </location>
</feature>
<protein>
    <submittedName>
        <fullName evidence="5">MmgE/PrpD family protein</fullName>
    </submittedName>
</protein>
<dbReference type="InterPro" id="IPR042183">
    <property type="entry name" value="MmgE/PrpD_sf_1"/>
</dbReference>
<dbReference type="PANTHER" id="PTHR16943">
    <property type="entry name" value="2-METHYLCITRATE DEHYDRATASE-RELATED"/>
    <property type="match status" value="1"/>
</dbReference>